<proteinExistence type="predicted"/>
<accession>A0AAV7SL46</accession>
<dbReference type="AlphaFoldDB" id="A0AAV7SL46"/>
<feature type="region of interest" description="Disordered" evidence="1">
    <location>
        <begin position="79"/>
        <end position="99"/>
    </location>
</feature>
<dbReference type="InterPro" id="IPR004244">
    <property type="entry name" value="Transposase_22"/>
</dbReference>
<evidence type="ECO:0000313" key="3">
    <source>
        <dbReference type="Proteomes" id="UP001066276"/>
    </source>
</evidence>
<evidence type="ECO:0000313" key="2">
    <source>
        <dbReference type="EMBL" id="KAJ1164817.1"/>
    </source>
</evidence>
<protein>
    <submittedName>
        <fullName evidence="2">Uncharacterized protein</fullName>
    </submittedName>
</protein>
<reference evidence="2" key="1">
    <citation type="journal article" date="2022" name="bioRxiv">
        <title>Sequencing and chromosome-scale assembly of the giantPleurodeles waltlgenome.</title>
        <authorList>
            <person name="Brown T."/>
            <person name="Elewa A."/>
            <person name="Iarovenko S."/>
            <person name="Subramanian E."/>
            <person name="Araus A.J."/>
            <person name="Petzold A."/>
            <person name="Susuki M."/>
            <person name="Suzuki K.-i.T."/>
            <person name="Hayashi T."/>
            <person name="Toyoda A."/>
            <person name="Oliveira C."/>
            <person name="Osipova E."/>
            <person name="Leigh N.D."/>
            <person name="Simon A."/>
            <person name="Yun M.H."/>
        </authorList>
    </citation>
    <scope>NUCLEOTIDE SEQUENCE</scope>
    <source>
        <strain evidence="2">20211129_DDA</strain>
        <tissue evidence="2">Liver</tissue>
    </source>
</reference>
<dbReference type="EMBL" id="JANPWB010000008">
    <property type="protein sequence ID" value="KAJ1164817.1"/>
    <property type="molecule type" value="Genomic_DNA"/>
</dbReference>
<name>A0AAV7SL46_PLEWA</name>
<gene>
    <name evidence="2" type="ORF">NDU88_005251</name>
</gene>
<feature type="compositionally biased region" description="Polar residues" evidence="1">
    <location>
        <begin position="82"/>
        <end position="99"/>
    </location>
</feature>
<sequence length="202" mass="22713">MSGLDQRVATVETQVASWTDRDQELLYLRSKLIDLEDRSRRNNVRLLGFPEGIEGADLFSYLRETLPKLTEITFDPPCGISKGTQAGPQAGPQETGTPPSYHSLLAATHVGSQTATGSQNARPIQIGHLEIRISADFSKETAERRKAFLSLRSRLCQLNVKFGPFEPARMWITKNGESQNFYDPEICKCFWMGYMTSPTPWK</sequence>
<dbReference type="PANTHER" id="PTHR11505">
    <property type="entry name" value="L1 TRANSPOSABLE ELEMENT-RELATED"/>
    <property type="match status" value="1"/>
</dbReference>
<comment type="caution">
    <text evidence="2">The sequence shown here is derived from an EMBL/GenBank/DDBJ whole genome shotgun (WGS) entry which is preliminary data.</text>
</comment>
<organism evidence="2 3">
    <name type="scientific">Pleurodeles waltl</name>
    <name type="common">Iberian ribbed newt</name>
    <dbReference type="NCBI Taxonomy" id="8319"/>
    <lineage>
        <taxon>Eukaryota</taxon>
        <taxon>Metazoa</taxon>
        <taxon>Chordata</taxon>
        <taxon>Craniata</taxon>
        <taxon>Vertebrata</taxon>
        <taxon>Euteleostomi</taxon>
        <taxon>Amphibia</taxon>
        <taxon>Batrachia</taxon>
        <taxon>Caudata</taxon>
        <taxon>Salamandroidea</taxon>
        <taxon>Salamandridae</taxon>
        <taxon>Pleurodelinae</taxon>
        <taxon>Pleurodeles</taxon>
    </lineage>
</organism>
<dbReference type="InterPro" id="IPR042566">
    <property type="entry name" value="L1_C"/>
</dbReference>
<dbReference type="Proteomes" id="UP001066276">
    <property type="component" value="Chromosome 4_2"/>
</dbReference>
<evidence type="ECO:0000256" key="1">
    <source>
        <dbReference type="SAM" id="MobiDB-lite"/>
    </source>
</evidence>
<dbReference type="Gene3D" id="3.30.250.20">
    <property type="entry name" value="L1 transposable element, C-terminal domain"/>
    <property type="match status" value="1"/>
</dbReference>
<keyword evidence="3" id="KW-1185">Reference proteome</keyword>